<feature type="region of interest" description="Disordered" evidence="7">
    <location>
        <begin position="3466"/>
        <end position="3516"/>
    </location>
</feature>
<evidence type="ECO:0000256" key="5">
    <source>
        <dbReference type="ARBA" id="ARBA00022833"/>
    </source>
</evidence>
<keyword evidence="5" id="KW-0862">Zinc</keyword>
<evidence type="ECO:0000256" key="2">
    <source>
        <dbReference type="ARBA" id="ARBA00022723"/>
    </source>
</evidence>
<proteinExistence type="predicted"/>
<dbReference type="PROSITE" id="PS00028">
    <property type="entry name" value="ZINC_FINGER_C2H2_1"/>
    <property type="match status" value="2"/>
</dbReference>
<feature type="compositionally biased region" description="Basic and acidic residues" evidence="7">
    <location>
        <begin position="3490"/>
        <end position="3516"/>
    </location>
</feature>
<sequence length="4087" mass="459011">MIDDIYTMNTGEDESSSGLNGRLRPRKSVVSSPQNNKIVRKSDGKSSQDRPKRTSTPLKASPKPDDLPNKSDSSTALQLLCPYCDRKFASKQAVSKHVRRIHFSSSKQNFVFECLFCKHAAPDSNDIIRHMVDSHPNQYFACLDCHTRFISTSELAEHKLNVCEKQKMSYRNKLRQKTSSGTKKNQKSINIDAKDIKDYSNQNRFNGVVISCELKPSQVTDNADIEDNITTNLILPPSKSLGSNAEIEKNAVIVLDDLQWNKRMPANFSFHNTDADQILSRLGVVHRSPRNSEFAKKDWFKTIDESTQKFEKCFDTGFYSKVASNVQENLSKFLDGSFNFNPDADSTIKTRKLKNSVVINTAEGFPILLAGDQFSRTAFDGYIPRTIAPKHKWKWDNEKNPMNLADIKRDSHVNNCIITLVSSLDIWTQLCMRRKFEDKFSIVPLEKKTEKQNAISKELKEILESREIPATSSHVVKLSSKPMPFGDSLDFPASLGLRPSAPSYDLQPAVLSGEWVRPRCYVCCACGAQTRDSRALSSHITTHHPNAQVQHYEIVGELLLNADILKHLYVPPSLLSNRTRPLRGFRECTKCKKSISLEDLHQHMLDCAGDTPTVRRKCRYRPFGVRRRRPRLPDNTIRKKIRKDIRRQTRQTRQKTLMRPRPKIRTEVGDAESIRKMIADLPAKRHRVMVTPTNPILRPRKKLDQQRNKLILKRRSTEISKTRKQNDNNRNVDNRGRLVASHEDNDDKSNKDDDEKPLKPRLKRIMAKKTRQNETMKRKVALSRAKRRAHLKQATVTEVTEPSNVEHPPSETVAASGSTVIEQLSVGNNTPQKIDVNNSPYNTREHSSRNRSNNNDQQRPGRGEQNGNINDSFMPSPNEPLKHSIARLTSDTDMYDKSLQLHHQMFLLQQECNSFSQHVPVGQQRLFENEAVVTKLDKPPLHFEQRGMLDPFAFQRNKLNKPRKGLNDCIAMLKNKLVEPILTTQTSHSVESGSDDSLISQSATVNQPHSGADFQMPINTRPAEIFSRHNFIQDRFLQLRNDSNLIHQSFADMPLHFLPVQTLYELPRRGNKIEKNKPPKQKTHSGAKRESARRRSSRSDKDNMRNKSFVLPPHIELIPHNPNETYAAKVSPPCKLDSVHIQNIENNANDKYKRKTNQSGVPPALRQKKGHDSAQLSLEIKSQSVSKELLDKRLTEVNTLSHLKHAKTSVQSPIKQIESSAQSQAKNIDAYTDAQHKQFDTFSNLKARQTDSFLQPQIKQTDSYIQPQLKPTDSYTPSQMKQAETITPSQMKQVDTYTPSHLKQVETYAPAQLKQDEVYTKSQLKQTECYPQSQSSKTQQPMAYTETNFNKNMTESFHEPEVPRLIMSHEIYPETNFNSVEMSLIRTNSDSSNLDAVLPVPLDLTVNITDNSQTSKQNSSYDLNDYDSYETLDLSNKSTEIVGEDLVVDDVNDGIVDLRVKSCEKSQEELELSGKNSAMESATDLTIKTLEMDNVPTDLTVKKKTDVYEYDYNCVQDLSKHSINNCDKSDKILTIIEDNLDQDIPTDLSGKKPVEVSSNLTMISKISCNTKDPLSINEKTNNTGPADLSGRKELDKQVNHQEKSIRQDEALIAAENSELEIDVEKSQDSYDLNEMHSYNLKGQEHYKTIDLQAYTGTDALFVTNKRFDIPITDSLYVKDPTITTASEMFDVDVIQTGSSDNTSAKTNVKNFTQPHENSESPSICLSDTPIPLYTMSNTTPISSSKYESTMPVYTLANACISMSKVEPTSRVSNMDLSFRFPEKATDNNAQNCTLLDASDRQDNYSTLKDSNQHQKTPLTKSTEPSKKAVNCEEGNTEAQNTISHIISTPVSLTSTVDSQAKANILSSQGIETDPETAKKIALLPKELVEILGTMPEDHRNQLLNVLPHYVSKSPSPVVQPKDSSVAPVSLCTAVETSTLTCQSSVSSHFTDVEQTRNDDTKPFAHKYEKHEIPAVEFEIYNAIVSKAPEKDRNRIIDLTEDEPPFDTKVKKNTEECNSNISISSEPPVIKSSSKPKVNDQTASLRAVRIKTPSERNKSMSMENQLQKANQIKINVQNSQDLQPAIEKSSDIDKTMAIQQAEVSSTQHNTTSSGKYPLAISPASTESSSDEASKNIIQKMPVIAVSAVTDKMEEQVYNIPVPKTSNVSSSVSTKESNEFHTGTLLNTDKKNDSLLVSPIECEPQLSSTNKAFKLIADKSTDGNILTETEKTNLKRDLKILEPDDSEDDISLATIVKQKQLDQKKTEELIEKQDTGCGSKKKRFKKTKRCRRRVSIRTADVSTSNKTIEVQSNRTSSLNIEINTESQLLCRENCVTNQETKIETAIVVSKEQEELGSNSQKSETGDIHSKSLPECDIKCDETKRVNNRNNESAPHDQKTSKPFENIPSQEIYLTNITDEPCESNKEVMKDGKITSDTLKKKGKSKKKIIKSNLTIKLNKIESITSVSLDVLTNERNKLQTPVQVDATTSIETGDCVQGVEKLDAKRSSKTNDNVTTSTALTSNMMDDVSDAPLDVAQNVHDNFTEASTELRKDKDLNVKKNKSVEIHINQDEHFVENTDSKVNFVKPLRRSRRGKSLFMESTVLEKDTLSSSELSNEQKTPLTKKQLIFSKLLLDEGKPETHLSGLNEVDMCKDKDFLTNEVVPDSNNKDISNTEIHNIKDTLERNKATKRRFSPNCSKKSKKKKSIDDCQSDINDSIETETCNNSNLVDSVSDLNSSCTESTLLSSKDIKESENTVKEKESTEKNISDELVVNSSEDVSGCSKNSEKSPLSTEKRKISNELSFDIIRSSRPKKSKTTKSDKLHEAPVVKVVEQPGNKDIKTDDFVDGPIPGSRTACYNIPVPARRGRSKSVVVKSSSTDLYDPYDIDLEDMIEQHEYFRRKKKSSEPKPNTSQKKCKPCSVVAKEISKSPPEKESSKEVVHCEDQNKSPMSDSDESSKSDVPLQKYIAEREKKNNESEASSFQKKSECEKPSDYQINEGSKVNKSIELGSGDAITENEAEETLRSEQFMESFGFFSERKPRKSNLLATKKISETFHINNESDDLYFGFKERSAKKNLQSDKDNKKSNDSEVSNTNLSKKAAKRGRKKKSCTKILPSYCSVCKKEFRRPDNYLRHQMTLLHISKLSEVEMKVKTAPVHEEPNYLMAYKQYLERFQKLTDKLSKLKKKNPKAAAKIVLPTMQEILSDVNRAVREQQLSQRGLSRDEELFIDCCELLKESHNVDKPNMSGTTNPSMSGLDILENAINTSFSNECESDDDVDSITAQNILDSEEVRNLENDLISGLKEAANATRKSCNIDYQTPGKLITESVSHVHNFASSSETESNYQMVGFDMPEKQKSNKTKKHCTSTEFIQIKEKMYPDVIEDIDMFEDKFDKIKRKCRSQAAAAKQTPPIVEKSASQKIRRKSEKRKGKRSSKKTKHQSTQVPTKGALKGFDGIKVSIPTSDINLPSLVPVAESSPKKKKKNSSKKKRDKKDSESSGKYDSDHRGKDSTVGHSKKLDVYEFMDNEDAELFEFRPSTLMERFKSMSNKEMPSTSKLTSAALEENSSESGSDGDDFVYMSDDYVCSDDETENSLLSCDNANVKLSIDIKKNVSPQKRKDVVEKNAVMGKIFKHNAVRSEKKITAPKESIKPKANLDQLFDSLLEEEPSTSMLNNELNSPKKDENLSLKKHTTTTLEYDSNSANDFDSSDDDNVSSSKIFDPNLPDKPEYIAASTSKRRTSSTSSKECIKDPQKVESLSKKYTTEIEYKSAIDSGIISTLDYDSNSSKKYDSQLDTEKDYKSDLSPTIYESVSVKKNEQSLDKHCEVKLSKQNEASTSKHDELVKSYDDSKLSSKKSDQFVSTSHEHAEDVYDETGVARQRARRKCTVGKQNVLAESWSSESEPDGGPPRPNSAESVVAVSGRRKKGRKKDGQQAGGRRGNSRQLAFKRYDIESRVNSSNRSRSSDGTGSGHSNTADDGARPGLSGIGKGSIVASPSSSVAVASASAAEAAAAAAAAMPAPSTSQAPGAAGQKGRPRSVAYYWSSEGDDEQEHQQQHGWIVGDSHKKLVTMLAHAKGRKRNSDDKRHLVE</sequence>
<feature type="region of interest" description="Disordered" evidence="7">
    <location>
        <begin position="1"/>
        <end position="73"/>
    </location>
</feature>
<feature type="compositionally biased region" description="Polar residues" evidence="7">
    <location>
        <begin position="2993"/>
        <end position="3002"/>
    </location>
</feature>
<dbReference type="InterPro" id="IPR027756">
    <property type="entry name" value="Ovo-like"/>
</dbReference>
<evidence type="ECO:0000259" key="8">
    <source>
        <dbReference type="PROSITE" id="PS00028"/>
    </source>
</evidence>
<feature type="compositionally biased region" description="Basic and acidic residues" evidence="7">
    <location>
        <begin position="3783"/>
        <end position="3799"/>
    </location>
</feature>
<feature type="region of interest" description="Disordered" evidence="7">
    <location>
        <begin position="3695"/>
        <end position="3751"/>
    </location>
</feature>
<feature type="compositionally biased region" description="Basic residues" evidence="7">
    <location>
        <begin position="1078"/>
        <end position="1096"/>
    </location>
</feature>
<feature type="compositionally biased region" description="Low complexity" evidence="7">
    <location>
        <begin position="3952"/>
        <end position="3970"/>
    </location>
</feature>
<dbReference type="Proteomes" id="UP001153292">
    <property type="component" value="Chromosome 2"/>
</dbReference>
<feature type="region of interest" description="Disordered" evidence="7">
    <location>
        <begin position="2898"/>
        <end position="3020"/>
    </location>
</feature>
<feature type="region of interest" description="Disordered" evidence="7">
    <location>
        <begin position="3543"/>
        <end position="3573"/>
    </location>
</feature>
<feature type="compositionally biased region" description="Polar residues" evidence="7">
    <location>
        <begin position="813"/>
        <end position="842"/>
    </location>
</feature>
<feature type="compositionally biased region" description="Basic residues" evidence="7">
    <location>
        <begin position="759"/>
        <end position="770"/>
    </location>
</feature>
<feature type="compositionally biased region" description="Polar residues" evidence="7">
    <location>
        <begin position="1803"/>
        <end position="1822"/>
    </location>
</feature>
<dbReference type="EMBL" id="OU963895">
    <property type="protein sequence ID" value="CAH0402084.1"/>
    <property type="molecule type" value="Genomic_DNA"/>
</dbReference>
<feature type="compositionally biased region" description="Basic and acidic residues" evidence="7">
    <location>
        <begin position="715"/>
        <end position="758"/>
    </location>
</feature>
<feature type="domain" description="C2H2-type" evidence="8">
    <location>
        <begin position="81"/>
        <end position="102"/>
    </location>
</feature>
<feature type="region of interest" description="Disordered" evidence="7">
    <location>
        <begin position="3782"/>
        <end position="4059"/>
    </location>
</feature>
<keyword evidence="10" id="KW-1185">Reference proteome</keyword>
<feature type="compositionally biased region" description="Basic and acidic residues" evidence="7">
    <location>
        <begin position="2816"/>
        <end position="2825"/>
    </location>
</feature>
<feature type="domain" description="C2H2-type" evidence="8">
    <location>
        <begin position="3117"/>
        <end position="3139"/>
    </location>
</feature>
<feature type="compositionally biased region" description="Basic and acidic residues" evidence="7">
    <location>
        <begin position="3810"/>
        <end position="3867"/>
    </location>
</feature>
<feature type="compositionally biased region" description="Basic and acidic residues" evidence="7">
    <location>
        <begin position="2966"/>
        <end position="2975"/>
    </location>
</feature>
<evidence type="ECO:0000256" key="1">
    <source>
        <dbReference type="ARBA" id="ARBA00004123"/>
    </source>
</evidence>
<evidence type="ECO:0000256" key="7">
    <source>
        <dbReference type="SAM" id="MobiDB-lite"/>
    </source>
</evidence>
<organism evidence="9 10">
    <name type="scientific">Chilo suppressalis</name>
    <name type="common">Asiatic rice borer moth</name>
    <dbReference type="NCBI Taxonomy" id="168631"/>
    <lineage>
        <taxon>Eukaryota</taxon>
        <taxon>Metazoa</taxon>
        <taxon>Ecdysozoa</taxon>
        <taxon>Arthropoda</taxon>
        <taxon>Hexapoda</taxon>
        <taxon>Insecta</taxon>
        <taxon>Pterygota</taxon>
        <taxon>Neoptera</taxon>
        <taxon>Endopterygota</taxon>
        <taxon>Lepidoptera</taxon>
        <taxon>Glossata</taxon>
        <taxon>Ditrysia</taxon>
        <taxon>Pyraloidea</taxon>
        <taxon>Crambidae</taxon>
        <taxon>Crambinae</taxon>
        <taxon>Chilo</taxon>
    </lineage>
</organism>
<dbReference type="PANTHER" id="PTHR10032">
    <property type="entry name" value="ZINC FINGER PROTEIN WITH KRAB AND SCAN DOMAINS"/>
    <property type="match status" value="1"/>
</dbReference>
<gene>
    <name evidence="9" type="ORF">CHILSU_LOCUS5321</name>
</gene>
<protein>
    <recommendedName>
        <fullName evidence="8">C2H2-type domain-containing protein</fullName>
    </recommendedName>
</protein>
<feature type="compositionally biased region" description="Polar residues" evidence="7">
    <location>
        <begin position="2771"/>
        <end position="2790"/>
    </location>
</feature>
<feature type="region of interest" description="Disordered" evidence="7">
    <location>
        <begin position="2748"/>
        <end position="2825"/>
    </location>
</feature>
<feature type="compositionally biased region" description="Basic residues" evidence="7">
    <location>
        <begin position="2686"/>
        <end position="2701"/>
    </location>
</feature>
<feature type="compositionally biased region" description="Polar residues" evidence="7">
    <location>
        <begin position="794"/>
        <end position="803"/>
    </location>
</feature>
<keyword evidence="2" id="KW-0479">Metal-binding</keyword>
<reference evidence="9" key="1">
    <citation type="submission" date="2021-12" db="EMBL/GenBank/DDBJ databases">
        <authorList>
            <person name="King R."/>
        </authorList>
    </citation>
    <scope>NUCLEOTIDE SEQUENCE</scope>
</reference>
<dbReference type="Pfam" id="PF00096">
    <property type="entry name" value="zf-C2H2"/>
    <property type="match status" value="1"/>
</dbReference>
<feature type="region of interest" description="Disordered" evidence="7">
    <location>
        <begin position="1146"/>
        <end position="1174"/>
    </location>
</feature>
<evidence type="ECO:0000256" key="3">
    <source>
        <dbReference type="ARBA" id="ARBA00022737"/>
    </source>
</evidence>
<feature type="compositionally biased region" description="Polar residues" evidence="7">
    <location>
        <begin position="2100"/>
        <end position="2113"/>
    </location>
</feature>
<dbReference type="InterPro" id="IPR013087">
    <property type="entry name" value="Znf_C2H2_type"/>
</dbReference>
<evidence type="ECO:0000313" key="10">
    <source>
        <dbReference type="Proteomes" id="UP001153292"/>
    </source>
</evidence>
<feature type="compositionally biased region" description="Basic and acidic residues" evidence="7">
    <location>
        <begin position="2924"/>
        <end position="2945"/>
    </location>
</feature>
<accession>A0ABN8AZW8</accession>
<feature type="region of interest" description="Disordered" evidence="7">
    <location>
        <begin position="690"/>
        <end position="882"/>
    </location>
</feature>
<feature type="compositionally biased region" description="Basic residues" evidence="7">
    <location>
        <begin position="3418"/>
        <end position="3437"/>
    </location>
</feature>
<feature type="region of interest" description="Disordered" evidence="7">
    <location>
        <begin position="1070"/>
        <end position="1110"/>
    </location>
</feature>
<feature type="compositionally biased region" description="Basic and acidic residues" evidence="7">
    <location>
        <begin position="40"/>
        <end position="52"/>
    </location>
</feature>
<feature type="compositionally biased region" description="Polar residues" evidence="7">
    <location>
        <begin position="865"/>
        <end position="875"/>
    </location>
</feature>
<feature type="region of interest" description="Disordered" evidence="7">
    <location>
        <begin position="2100"/>
        <end position="2131"/>
    </location>
</feature>
<feature type="compositionally biased region" description="Polar residues" evidence="7">
    <location>
        <begin position="3543"/>
        <end position="3556"/>
    </location>
</feature>
<comment type="subcellular location">
    <subcellularLocation>
        <location evidence="1">Nucleus</location>
    </subcellularLocation>
</comment>
<keyword evidence="6" id="KW-0539">Nucleus</keyword>
<keyword evidence="4" id="KW-0863">Zinc-finger</keyword>
<feature type="compositionally biased region" description="Low complexity" evidence="7">
    <location>
        <begin position="3988"/>
        <end position="4024"/>
    </location>
</feature>
<feature type="region of interest" description="Disordered" evidence="7">
    <location>
        <begin position="2018"/>
        <end position="2042"/>
    </location>
</feature>
<feature type="region of interest" description="Disordered" evidence="7">
    <location>
        <begin position="3075"/>
        <end position="3106"/>
    </location>
</feature>
<dbReference type="Gene3D" id="3.30.160.60">
    <property type="entry name" value="Classic Zinc Finger"/>
    <property type="match status" value="1"/>
</dbReference>
<feature type="region of interest" description="Disordered" evidence="7">
    <location>
        <begin position="1803"/>
        <end position="1829"/>
    </location>
</feature>
<feature type="compositionally biased region" description="Basic residues" evidence="7">
    <location>
        <begin position="3477"/>
        <end position="3489"/>
    </location>
</feature>
<feature type="compositionally biased region" description="Basic residues" evidence="7">
    <location>
        <begin position="778"/>
        <end position="791"/>
    </location>
</feature>
<dbReference type="SMART" id="SM00355">
    <property type="entry name" value="ZnF_C2H2"/>
    <property type="match status" value="5"/>
</dbReference>
<evidence type="ECO:0000256" key="4">
    <source>
        <dbReference type="ARBA" id="ARBA00022771"/>
    </source>
</evidence>
<feature type="region of interest" description="Disordered" evidence="7">
    <location>
        <begin position="3400"/>
        <end position="3448"/>
    </location>
</feature>
<feature type="region of interest" description="Disordered" evidence="7">
    <location>
        <begin position="2680"/>
        <end position="2701"/>
    </location>
</feature>
<feature type="compositionally biased region" description="Basic and acidic residues" evidence="7">
    <location>
        <begin position="2748"/>
        <end position="2766"/>
    </location>
</feature>
<evidence type="ECO:0000256" key="6">
    <source>
        <dbReference type="ARBA" id="ARBA00023242"/>
    </source>
</evidence>
<feature type="compositionally biased region" description="Polar residues" evidence="7">
    <location>
        <begin position="2030"/>
        <end position="2042"/>
    </location>
</feature>
<feature type="compositionally biased region" description="Basic and acidic residues" evidence="7">
    <location>
        <begin position="3075"/>
        <end position="3087"/>
    </location>
</feature>
<name>A0ABN8AZW8_CHISP</name>
<dbReference type="PANTHER" id="PTHR10032:SF271">
    <property type="entry name" value="RH12261P-RELATED"/>
    <property type="match status" value="1"/>
</dbReference>
<evidence type="ECO:0000313" key="9">
    <source>
        <dbReference type="EMBL" id="CAH0402084.1"/>
    </source>
</evidence>
<keyword evidence="3" id="KW-0677">Repeat</keyword>
<feature type="region of interest" description="Disordered" evidence="7">
    <location>
        <begin position="2384"/>
        <end position="2405"/>
    </location>
</feature>